<dbReference type="PROSITE" id="PS50949">
    <property type="entry name" value="HTH_GNTR"/>
    <property type="match status" value="1"/>
</dbReference>
<evidence type="ECO:0000256" key="3">
    <source>
        <dbReference type="ARBA" id="ARBA00023163"/>
    </source>
</evidence>
<dbReference type="PANTHER" id="PTHR44846:SF1">
    <property type="entry name" value="MANNOSYL-D-GLYCERATE TRANSPORT_METABOLISM SYSTEM REPRESSOR MNGR-RELATED"/>
    <property type="match status" value="1"/>
</dbReference>
<evidence type="ECO:0000313" key="5">
    <source>
        <dbReference type="EMBL" id="AII87187.1"/>
    </source>
</evidence>
<dbReference type="InterPro" id="IPR000524">
    <property type="entry name" value="Tscrpt_reg_HTH_GntR"/>
</dbReference>
<dbReference type="InterPro" id="IPR050679">
    <property type="entry name" value="Bact_HTH_transcr_reg"/>
</dbReference>
<keyword evidence="6" id="KW-1185">Reference proteome</keyword>
<evidence type="ECO:0000313" key="6">
    <source>
        <dbReference type="Proteomes" id="UP000028680"/>
    </source>
</evidence>
<dbReference type="SMART" id="SM00345">
    <property type="entry name" value="HTH_GNTR"/>
    <property type="match status" value="1"/>
</dbReference>
<evidence type="ECO:0000256" key="1">
    <source>
        <dbReference type="ARBA" id="ARBA00023015"/>
    </source>
</evidence>
<keyword evidence="1" id="KW-0805">Transcription regulation</keyword>
<proteinExistence type="predicted"/>
<keyword evidence="2" id="KW-0238">DNA-binding</keyword>
<reference evidence="5 6" key="1">
    <citation type="journal article" date="2014" name="ISME J.">
        <title>Adaptation of an abundant Roseobacter RCA organism to pelagic systems revealed by genomic and transcriptomic analyses.</title>
        <authorList>
            <person name="Voget S."/>
            <person name="Wemheuer B."/>
            <person name="Brinkhoff T."/>
            <person name="Vollmers J."/>
            <person name="Dietrich S."/>
            <person name="Giebel H.A."/>
            <person name="Beardsley C."/>
            <person name="Sardemann C."/>
            <person name="Bakenhus I."/>
            <person name="Billerbeck S."/>
            <person name="Daniel R."/>
            <person name="Simon M."/>
        </authorList>
    </citation>
    <scope>NUCLEOTIDE SEQUENCE [LARGE SCALE GENOMIC DNA]</scope>
    <source>
        <strain evidence="5 6">RCA23</strain>
    </source>
</reference>
<protein>
    <submittedName>
        <fullName evidence="5">Regulatory DNA binding protein</fullName>
    </submittedName>
</protein>
<dbReference type="GO" id="GO:0003700">
    <property type="term" value="F:DNA-binding transcription factor activity"/>
    <property type="evidence" value="ECO:0007669"/>
    <property type="project" value="InterPro"/>
</dbReference>
<dbReference type="KEGG" id="ptp:RCA23_c16510"/>
<name>A0AAN0VII2_9RHOB</name>
<keyword evidence="3" id="KW-0804">Transcription</keyword>
<dbReference type="Gene3D" id="3.40.1410.10">
    <property type="entry name" value="Chorismate lyase-like"/>
    <property type="match status" value="1"/>
</dbReference>
<dbReference type="InterPro" id="IPR028978">
    <property type="entry name" value="Chorismate_lyase_/UTRA_dom_sf"/>
</dbReference>
<dbReference type="PANTHER" id="PTHR44846">
    <property type="entry name" value="MANNOSYL-D-GLYCERATE TRANSPORT/METABOLISM SYSTEM REPRESSOR MNGR-RELATED"/>
    <property type="match status" value="1"/>
</dbReference>
<dbReference type="CDD" id="cd07377">
    <property type="entry name" value="WHTH_GntR"/>
    <property type="match status" value="1"/>
</dbReference>
<dbReference type="InterPro" id="IPR036390">
    <property type="entry name" value="WH_DNA-bd_sf"/>
</dbReference>
<organism evidence="5 6">
    <name type="scientific">Planktomarina temperata RCA23</name>
    <dbReference type="NCBI Taxonomy" id="666509"/>
    <lineage>
        <taxon>Bacteria</taxon>
        <taxon>Pseudomonadati</taxon>
        <taxon>Pseudomonadota</taxon>
        <taxon>Alphaproteobacteria</taxon>
        <taxon>Rhodobacterales</taxon>
        <taxon>Paracoccaceae</taxon>
        <taxon>Planktomarina</taxon>
    </lineage>
</organism>
<dbReference type="SUPFAM" id="SSF46785">
    <property type="entry name" value="Winged helix' DNA-binding domain"/>
    <property type="match status" value="1"/>
</dbReference>
<dbReference type="SMART" id="SM00866">
    <property type="entry name" value="UTRA"/>
    <property type="match status" value="1"/>
</dbReference>
<sequence length="244" mass="27220">MDQFANPMANPTPSPGALPTYVQISEAIARRITAGQWLDGERLPPERTMAAEFGVAVGTLRKALSRLQGQQLIRSKHGSGNYINITPQAANIYSFFRLESLTGAGLPTAELLSVDRIPKPMDAPYFGPDSAAFRFRRLRFLDHQPAALEEIWLDGSVADHIAAEEISESLYHTYQTRFGLWIVRAEDHVTFAPTPPWSVDQFGLRPGETAGYVERIAWANTGAPLEFSRNWYDPSVSRYVARIK</sequence>
<dbReference type="Pfam" id="PF00392">
    <property type="entry name" value="GntR"/>
    <property type="match status" value="1"/>
</dbReference>
<dbReference type="GO" id="GO:0003677">
    <property type="term" value="F:DNA binding"/>
    <property type="evidence" value="ECO:0007669"/>
    <property type="project" value="UniProtKB-KW"/>
</dbReference>
<accession>A0AAN0VII2</accession>
<dbReference type="SUPFAM" id="SSF64288">
    <property type="entry name" value="Chorismate lyase-like"/>
    <property type="match status" value="1"/>
</dbReference>
<dbReference type="Proteomes" id="UP000028680">
    <property type="component" value="Chromosome"/>
</dbReference>
<dbReference type="Pfam" id="PF07702">
    <property type="entry name" value="UTRA"/>
    <property type="match status" value="1"/>
</dbReference>
<dbReference type="GO" id="GO:0045892">
    <property type="term" value="P:negative regulation of DNA-templated transcription"/>
    <property type="evidence" value="ECO:0007669"/>
    <property type="project" value="TreeGrafter"/>
</dbReference>
<evidence type="ECO:0000256" key="2">
    <source>
        <dbReference type="ARBA" id="ARBA00023125"/>
    </source>
</evidence>
<gene>
    <name evidence="5" type="ORF">RCA23_c16510</name>
</gene>
<evidence type="ECO:0000259" key="4">
    <source>
        <dbReference type="PROSITE" id="PS50949"/>
    </source>
</evidence>
<dbReference type="EMBL" id="CP003984">
    <property type="protein sequence ID" value="AII87187.1"/>
    <property type="molecule type" value="Genomic_DNA"/>
</dbReference>
<dbReference type="AlphaFoldDB" id="A0AAN0VII2"/>
<feature type="domain" description="HTH gntR-type" evidence="4">
    <location>
        <begin position="18"/>
        <end position="86"/>
    </location>
</feature>
<dbReference type="Gene3D" id="1.10.10.10">
    <property type="entry name" value="Winged helix-like DNA-binding domain superfamily/Winged helix DNA-binding domain"/>
    <property type="match status" value="1"/>
</dbReference>
<dbReference type="InterPro" id="IPR036388">
    <property type="entry name" value="WH-like_DNA-bd_sf"/>
</dbReference>
<dbReference type="InterPro" id="IPR011663">
    <property type="entry name" value="UTRA"/>
</dbReference>